<evidence type="ECO:0000313" key="4">
    <source>
        <dbReference type="Proteomes" id="UP000316167"/>
    </source>
</evidence>
<evidence type="ECO:0000313" key="3">
    <source>
        <dbReference type="EMBL" id="TWI85314.1"/>
    </source>
</evidence>
<reference evidence="3 4" key="1">
    <citation type="journal article" date="2015" name="Stand. Genomic Sci.">
        <title>Genomic Encyclopedia of Bacterial and Archaeal Type Strains, Phase III: the genomes of soil and plant-associated and newly described type strains.</title>
        <authorList>
            <person name="Whitman W.B."/>
            <person name="Woyke T."/>
            <person name="Klenk H.P."/>
            <person name="Zhou Y."/>
            <person name="Lilburn T.G."/>
            <person name="Beck B.J."/>
            <person name="De Vos P."/>
            <person name="Vandamme P."/>
            <person name="Eisen J.A."/>
            <person name="Garrity G."/>
            <person name="Hugenholtz P."/>
            <person name="Kyrpides N.C."/>
        </authorList>
    </citation>
    <scope>NUCLEOTIDE SEQUENCE [LARGE SCALE GENOMIC DNA]</scope>
    <source>
        <strain evidence="3 4">CGMCC 1.7271</strain>
    </source>
</reference>
<evidence type="ECO:0000259" key="2">
    <source>
        <dbReference type="Pfam" id="PF04264"/>
    </source>
</evidence>
<keyword evidence="1" id="KW-0732">Signal</keyword>
<feature type="domain" description="Lipid/polyisoprenoid-binding YceI-like" evidence="2">
    <location>
        <begin position="47"/>
        <end position="180"/>
    </location>
</feature>
<protein>
    <submittedName>
        <fullName evidence="3">YceI-like domain-containing protein</fullName>
    </submittedName>
</protein>
<name>A0A562SWF1_9BACT</name>
<dbReference type="PANTHER" id="PTHR34406">
    <property type="entry name" value="PROTEIN YCEI"/>
    <property type="match status" value="1"/>
</dbReference>
<feature type="chain" id="PRO_5022098239" evidence="1">
    <location>
        <begin position="20"/>
        <end position="185"/>
    </location>
</feature>
<dbReference type="OrthoDB" id="116832at2"/>
<dbReference type="Pfam" id="PF04264">
    <property type="entry name" value="YceI"/>
    <property type="match status" value="1"/>
</dbReference>
<dbReference type="EMBL" id="VLLE01000002">
    <property type="protein sequence ID" value="TWI85314.1"/>
    <property type="molecule type" value="Genomic_DNA"/>
</dbReference>
<dbReference type="RefSeq" id="WP_144884104.1">
    <property type="nucleotide sequence ID" value="NZ_VLLE01000002.1"/>
</dbReference>
<dbReference type="Gene3D" id="2.40.128.110">
    <property type="entry name" value="Lipid/polyisoprenoid-binding, YceI-like"/>
    <property type="match status" value="1"/>
</dbReference>
<evidence type="ECO:0000256" key="1">
    <source>
        <dbReference type="SAM" id="SignalP"/>
    </source>
</evidence>
<keyword evidence="4" id="KW-1185">Reference proteome</keyword>
<dbReference type="AlphaFoldDB" id="A0A562SWF1"/>
<dbReference type="SUPFAM" id="SSF101874">
    <property type="entry name" value="YceI-like"/>
    <property type="match status" value="1"/>
</dbReference>
<gene>
    <name evidence="3" type="ORF">IQ13_0474</name>
</gene>
<organism evidence="3 4">
    <name type="scientific">Lacibacter cauensis</name>
    <dbReference type="NCBI Taxonomy" id="510947"/>
    <lineage>
        <taxon>Bacteria</taxon>
        <taxon>Pseudomonadati</taxon>
        <taxon>Bacteroidota</taxon>
        <taxon>Chitinophagia</taxon>
        <taxon>Chitinophagales</taxon>
        <taxon>Chitinophagaceae</taxon>
        <taxon>Lacibacter</taxon>
    </lineage>
</organism>
<dbReference type="PANTHER" id="PTHR34406:SF1">
    <property type="entry name" value="PROTEIN YCEI"/>
    <property type="match status" value="1"/>
</dbReference>
<accession>A0A562SWF1</accession>
<dbReference type="Proteomes" id="UP000316167">
    <property type="component" value="Unassembled WGS sequence"/>
</dbReference>
<dbReference type="InterPro" id="IPR007372">
    <property type="entry name" value="Lipid/polyisoprenoid-bd_YceI"/>
</dbReference>
<proteinExistence type="predicted"/>
<dbReference type="InterPro" id="IPR036761">
    <property type="entry name" value="TTHA0802/YceI-like_sf"/>
</dbReference>
<comment type="caution">
    <text evidence="3">The sequence shown here is derived from an EMBL/GenBank/DDBJ whole genome shotgun (WGS) entry which is preliminary data.</text>
</comment>
<sequence>MKTILIVICATLLATITNAQDKYFTKSGKIYFDATSPKSPENVNAITKTAVCVLDTKTGNLQFSLLMKSFEFERALMQEHFNENYVESNKFPKAEFKGTITNNSNVNYAKDGVYNVKVSGNLTMHGETKTVETSGTVTVKNGKLIAVAEFAVTLADYKITVPQLVADKVAKTATIKVDCTLDVLK</sequence>
<feature type="signal peptide" evidence="1">
    <location>
        <begin position="1"/>
        <end position="19"/>
    </location>
</feature>